<keyword evidence="1" id="KW-0489">Methyltransferase</keyword>
<dbReference type="Gene3D" id="3.40.50.150">
    <property type="entry name" value="Vaccinia Virus protein VP39"/>
    <property type="match status" value="2"/>
</dbReference>
<dbReference type="PANTHER" id="PTHR14614:SF13">
    <property type="entry name" value="PROTEIN-LYSINE METHYLTRANSFERASE METTL21C"/>
    <property type="match status" value="1"/>
</dbReference>
<dbReference type="AlphaFoldDB" id="A0AAV2LTD4"/>
<dbReference type="InterPro" id="IPR019410">
    <property type="entry name" value="Methyltransf_16"/>
</dbReference>
<evidence type="ECO:0000313" key="5">
    <source>
        <dbReference type="Proteomes" id="UP001497482"/>
    </source>
</evidence>
<dbReference type="CDD" id="cd02440">
    <property type="entry name" value="AdoMet_MTases"/>
    <property type="match status" value="1"/>
</dbReference>
<dbReference type="SUPFAM" id="SSF53335">
    <property type="entry name" value="S-adenosyl-L-methionine-dependent methyltransferases"/>
    <property type="match status" value="2"/>
</dbReference>
<feature type="compositionally biased region" description="Basic and acidic residues" evidence="3">
    <location>
        <begin position="371"/>
        <end position="382"/>
    </location>
</feature>
<feature type="region of interest" description="Disordered" evidence="3">
    <location>
        <begin position="273"/>
        <end position="292"/>
    </location>
</feature>
<dbReference type="InterPro" id="IPR029063">
    <property type="entry name" value="SAM-dependent_MTases_sf"/>
</dbReference>
<organism evidence="4 5">
    <name type="scientific">Knipowitschia caucasica</name>
    <name type="common">Caucasian dwarf goby</name>
    <name type="synonym">Pomatoschistus caucasicus</name>
    <dbReference type="NCBI Taxonomy" id="637954"/>
    <lineage>
        <taxon>Eukaryota</taxon>
        <taxon>Metazoa</taxon>
        <taxon>Chordata</taxon>
        <taxon>Craniata</taxon>
        <taxon>Vertebrata</taxon>
        <taxon>Euteleostomi</taxon>
        <taxon>Actinopterygii</taxon>
        <taxon>Neopterygii</taxon>
        <taxon>Teleostei</taxon>
        <taxon>Neoteleostei</taxon>
        <taxon>Acanthomorphata</taxon>
        <taxon>Gobiaria</taxon>
        <taxon>Gobiiformes</taxon>
        <taxon>Gobioidei</taxon>
        <taxon>Gobiidae</taxon>
        <taxon>Gobiinae</taxon>
        <taxon>Knipowitschia</taxon>
    </lineage>
</organism>
<evidence type="ECO:0000256" key="1">
    <source>
        <dbReference type="ARBA" id="ARBA00022603"/>
    </source>
</evidence>
<accession>A0AAV2LTD4</accession>
<dbReference type="GO" id="GO:0032259">
    <property type="term" value="P:methylation"/>
    <property type="evidence" value="ECO:0007669"/>
    <property type="project" value="UniProtKB-KW"/>
</dbReference>
<name>A0AAV2LTD4_KNICA</name>
<feature type="compositionally biased region" description="Acidic residues" evidence="3">
    <location>
        <begin position="353"/>
        <end position="370"/>
    </location>
</feature>
<keyword evidence="5" id="KW-1185">Reference proteome</keyword>
<dbReference type="Proteomes" id="UP001497482">
    <property type="component" value="Chromosome 4"/>
</dbReference>
<feature type="region of interest" description="Disordered" evidence="3">
    <location>
        <begin position="319"/>
        <end position="382"/>
    </location>
</feature>
<gene>
    <name evidence="4" type="ORF">KC01_LOCUS31342</name>
</gene>
<feature type="compositionally biased region" description="Acidic residues" evidence="3">
    <location>
        <begin position="274"/>
        <end position="286"/>
    </location>
</feature>
<protein>
    <submittedName>
        <fullName evidence="4">Uncharacterized protein</fullName>
    </submittedName>
</protein>
<keyword evidence="2" id="KW-0949">S-adenosyl-L-methionine</keyword>
<sequence length="593" mass="67521">MCVRTAHICGEDQTWTQIQAQIIWSRYSHSRRRDIFASAAERRRKTRVKHKQMMMASLKECAQKQPGSCAPSFFYRAERERHHFVGQDIYIQEALDSFAAVTWPAAPALCGYLERQNKELDLVDKAVLEIGSGTGLVAIVAALLGAWVTATDLPHTLSNLRVNLSRNTRGKSRHTPQVAALPWDGNLERTYPTSVYHYDYVLASDVVYHHDFHKELLHTMKHFCQPGTTLLWANKIRMVQDSDFEKEFKNTFRAKLIFEDADMKIYMATCRQDGEEEKDSGEEDNVESIFERDKENNLETLEFVVVQGDAALTCDGVETENDCDEDSKSALELQKGNDTETCEGEAEGVISDTSEESEEEDDKNDDTGEEPTDRKNDTQGKNKNIESFCQTASILSRLGKDLYHYVGTDITIYESIDSYGAVMWPAALALCSFLENNRETVNLEDKTVLELGSGTGLVAIVTSLLGARVTATDLPEVMGNLRANVMRNTRGKTRHLPQIWPLCWGFDVGLIYPTSRYKFDYVVAADVVYHHDYHDELLATMVHFCHPRTTVIWANKIRMEMDITFMERFKKEFHTRLLAEDGDMKIFMGKCKM</sequence>
<dbReference type="Pfam" id="PF10294">
    <property type="entry name" value="Methyltransf_16"/>
    <property type="match status" value="2"/>
</dbReference>
<dbReference type="PANTHER" id="PTHR14614">
    <property type="entry name" value="HEPATOCELLULAR CARCINOMA-ASSOCIATED ANTIGEN"/>
    <property type="match status" value="1"/>
</dbReference>
<evidence type="ECO:0000256" key="3">
    <source>
        <dbReference type="SAM" id="MobiDB-lite"/>
    </source>
</evidence>
<dbReference type="GO" id="GO:0008168">
    <property type="term" value="F:methyltransferase activity"/>
    <property type="evidence" value="ECO:0007669"/>
    <property type="project" value="UniProtKB-KW"/>
</dbReference>
<evidence type="ECO:0000256" key="2">
    <source>
        <dbReference type="ARBA" id="ARBA00022691"/>
    </source>
</evidence>
<dbReference type="EMBL" id="OZ035826">
    <property type="protein sequence ID" value="CAL1603697.1"/>
    <property type="molecule type" value="Genomic_DNA"/>
</dbReference>
<keyword evidence="1" id="KW-0808">Transferase</keyword>
<reference evidence="4 5" key="1">
    <citation type="submission" date="2024-04" db="EMBL/GenBank/DDBJ databases">
        <authorList>
            <person name="Waldvogel A.-M."/>
            <person name="Schoenle A."/>
        </authorList>
    </citation>
    <scope>NUCLEOTIDE SEQUENCE [LARGE SCALE GENOMIC DNA]</scope>
</reference>
<evidence type="ECO:0000313" key="4">
    <source>
        <dbReference type="EMBL" id="CAL1603697.1"/>
    </source>
</evidence>
<proteinExistence type="predicted"/>